<reference evidence="8 9" key="1">
    <citation type="journal article" date="2015" name="Genome Announc.">
        <title>Complete Genome Sequence of Spiroplasma litorale TN-1T (DSM 21781), a Bacterium Isolated from a Green-Eyed Horsefly (Tabanus nigrovittatus).</title>
        <authorList>
            <person name="Lo W.S."/>
            <person name="Lai Y.C."/>
            <person name="Lien Y.W."/>
            <person name="Wang T.H."/>
            <person name="Kuo C.H."/>
        </authorList>
    </citation>
    <scope>NUCLEOTIDE SEQUENCE [LARGE SCALE GENOMIC DNA]</scope>
    <source>
        <strain evidence="8 9">TN-1</strain>
    </source>
</reference>
<dbReference type="InterPro" id="IPR023210">
    <property type="entry name" value="NADP_OxRdtase_dom"/>
</dbReference>
<dbReference type="PROSITE" id="PS00062">
    <property type="entry name" value="ALDOKETO_REDUCTASE_2"/>
    <property type="match status" value="1"/>
</dbReference>
<feature type="site" description="Lowers pKa of active site Tyr" evidence="6">
    <location>
        <position position="79"/>
    </location>
</feature>
<dbReference type="Proteomes" id="UP000067476">
    <property type="component" value="Chromosome"/>
</dbReference>
<evidence type="ECO:0000256" key="5">
    <source>
        <dbReference type="PIRSR" id="PIRSR000097-2"/>
    </source>
</evidence>
<dbReference type="Pfam" id="PF00248">
    <property type="entry name" value="Aldo_ket_red"/>
    <property type="match status" value="1"/>
</dbReference>
<feature type="domain" description="NADP-dependent oxidoreductase" evidence="7">
    <location>
        <begin position="20"/>
        <end position="262"/>
    </location>
</feature>
<dbReference type="InterPro" id="IPR036812">
    <property type="entry name" value="NAD(P)_OxRdtase_dom_sf"/>
</dbReference>
<evidence type="ECO:0000313" key="9">
    <source>
        <dbReference type="Proteomes" id="UP000067476"/>
    </source>
</evidence>
<evidence type="ECO:0000256" key="1">
    <source>
        <dbReference type="ARBA" id="ARBA00007905"/>
    </source>
</evidence>
<dbReference type="InterPro" id="IPR020471">
    <property type="entry name" value="AKR"/>
</dbReference>
<proteinExistence type="inferred from homology"/>
<evidence type="ECO:0000256" key="2">
    <source>
        <dbReference type="ARBA" id="ARBA00022857"/>
    </source>
</evidence>
<dbReference type="KEGG" id="sll:SLITO_v1c04100"/>
<dbReference type="PANTHER" id="PTHR43827:SF3">
    <property type="entry name" value="NADP-DEPENDENT OXIDOREDUCTASE DOMAIN-CONTAINING PROTEIN"/>
    <property type="match status" value="1"/>
</dbReference>
<dbReference type="CDD" id="cd19071">
    <property type="entry name" value="AKR_AKR1-5-like"/>
    <property type="match status" value="1"/>
</dbReference>
<dbReference type="EMBL" id="CP012357">
    <property type="protein sequence ID" value="AKX34063.1"/>
    <property type="molecule type" value="Genomic_DNA"/>
</dbReference>
<accession>A0A0K1W1L4</accession>
<dbReference type="STRING" id="216942.SLITO_v1c04100"/>
<dbReference type="GO" id="GO:0016616">
    <property type="term" value="F:oxidoreductase activity, acting on the CH-OH group of donors, NAD or NADP as acceptor"/>
    <property type="evidence" value="ECO:0007669"/>
    <property type="project" value="UniProtKB-ARBA"/>
</dbReference>
<keyword evidence="2" id="KW-0521">NADP</keyword>
<sequence>MINILNEKYIMNNNLEIPKVGLGTYKLTNELEGVELIKAAITAGYRLIDTAKVYENHKIIARAIKECDVKRKDLFITSKIWNKDHKYEDAKLAIDTILNELELDYIDLILVHWPTKYRNECYKALEEAVEEGKVKSIGVSNYQKHHIEELISICKIKPVINQIELHPALRNQEVVNTCKKHNILVESWGTMIRGKCFEIEQIKKLALKYNKSEPQICLRWAYQNGYVIIPKTSKPSRVVENTMIYDFQLNDEDIDLINSINEFRDGPDPDNFNF</sequence>
<evidence type="ECO:0000256" key="4">
    <source>
        <dbReference type="PIRSR" id="PIRSR000097-1"/>
    </source>
</evidence>
<gene>
    <name evidence="8" type="ORF">SLITO_v1c04100</name>
</gene>
<dbReference type="Gene3D" id="3.20.20.100">
    <property type="entry name" value="NADP-dependent oxidoreductase domain"/>
    <property type="match status" value="1"/>
</dbReference>
<dbReference type="RefSeq" id="WP_075058157.1">
    <property type="nucleotide sequence ID" value="NZ_CP012357.1"/>
</dbReference>
<dbReference type="AlphaFoldDB" id="A0A0K1W1L4"/>
<keyword evidence="9" id="KW-1185">Reference proteome</keyword>
<protein>
    <submittedName>
        <fullName evidence="8">Aldo/keto reductase</fullName>
    </submittedName>
</protein>
<evidence type="ECO:0000256" key="3">
    <source>
        <dbReference type="ARBA" id="ARBA00023002"/>
    </source>
</evidence>
<keyword evidence="3" id="KW-0560">Oxidoreductase</keyword>
<comment type="similarity">
    <text evidence="1">Belongs to the aldo/keto reductase family.</text>
</comment>
<dbReference type="PATRIC" id="fig|216942.3.peg.413"/>
<feature type="active site" description="Proton donor" evidence="4">
    <location>
        <position position="54"/>
    </location>
</feature>
<dbReference type="FunFam" id="3.20.20.100:FF:000015">
    <property type="entry name" value="Oxidoreductase, aldo/keto reductase family"/>
    <property type="match status" value="1"/>
</dbReference>
<dbReference type="OrthoDB" id="9804790at2"/>
<evidence type="ECO:0000256" key="6">
    <source>
        <dbReference type="PIRSR" id="PIRSR000097-3"/>
    </source>
</evidence>
<dbReference type="PANTHER" id="PTHR43827">
    <property type="entry name" value="2,5-DIKETO-D-GLUCONIC ACID REDUCTASE"/>
    <property type="match status" value="1"/>
</dbReference>
<evidence type="ECO:0000313" key="8">
    <source>
        <dbReference type="EMBL" id="AKX34063.1"/>
    </source>
</evidence>
<dbReference type="InterPro" id="IPR018170">
    <property type="entry name" value="Aldo/ket_reductase_CS"/>
</dbReference>
<dbReference type="PIRSF" id="PIRSF000097">
    <property type="entry name" value="AKR"/>
    <property type="match status" value="1"/>
</dbReference>
<name>A0A0K1W1L4_9MOLU</name>
<evidence type="ECO:0000259" key="7">
    <source>
        <dbReference type="Pfam" id="PF00248"/>
    </source>
</evidence>
<dbReference type="SUPFAM" id="SSF51430">
    <property type="entry name" value="NAD(P)-linked oxidoreductase"/>
    <property type="match status" value="1"/>
</dbReference>
<organism evidence="8 9">
    <name type="scientific">Spiroplasma litorale</name>
    <dbReference type="NCBI Taxonomy" id="216942"/>
    <lineage>
        <taxon>Bacteria</taxon>
        <taxon>Bacillati</taxon>
        <taxon>Mycoplasmatota</taxon>
        <taxon>Mollicutes</taxon>
        <taxon>Entomoplasmatales</taxon>
        <taxon>Spiroplasmataceae</taxon>
        <taxon>Spiroplasma</taxon>
    </lineage>
</organism>
<feature type="binding site" evidence="5">
    <location>
        <position position="112"/>
    </location>
    <ligand>
        <name>substrate</name>
    </ligand>
</feature>
<dbReference type="PRINTS" id="PR00069">
    <property type="entry name" value="ALDKETRDTASE"/>
</dbReference>